<dbReference type="Proteomes" id="UP001168821">
    <property type="component" value="Unassembled WGS sequence"/>
</dbReference>
<gene>
    <name evidence="5" type="ORF">Zmor_007190</name>
    <name evidence="6" type="ORF">Zmor_007518</name>
    <name evidence="4" type="ORF">Zmor_024479</name>
</gene>
<keyword evidence="7" id="KW-1185">Reference proteome</keyword>
<evidence type="ECO:0000256" key="1">
    <source>
        <dbReference type="ARBA" id="ARBA00022723"/>
    </source>
</evidence>
<dbReference type="CDD" id="cd15489">
    <property type="entry name" value="PHD_SF"/>
    <property type="match status" value="1"/>
</dbReference>
<dbReference type="AlphaFoldDB" id="A0AA38IYE0"/>
<name>A0AA38IYE0_9CUCU</name>
<dbReference type="InterPro" id="IPR013083">
    <property type="entry name" value="Znf_RING/FYVE/PHD"/>
</dbReference>
<sequence>MSNCTYCGKKGRNNDCVTCDICRKLVHTDCSGLSRMEIECIRSNSRKIHYYCDKCDIVATINKLKSELDVLKSELEVMKNNQGNVARSDNDNLSAEELITEVEERNRRAYNLILFNLSESDEETDVKRNENDTSRAGQTIFSGEHEKIKIMSCCRLGKYNNEKIRPLRISFENPQYATETLRKYIRKEKLYLNRDLTRRQQNQCYMIRTEFKNRREQGEDDIILKYSNGIPKIQKVEKKNS</sequence>
<dbReference type="SUPFAM" id="SSF57903">
    <property type="entry name" value="FYVE/PHD zinc finger"/>
    <property type="match status" value="1"/>
</dbReference>
<dbReference type="InterPro" id="IPR019786">
    <property type="entry name" value="Zinc_finger_PHD-type_CS"/>
</dbReference>
<evidence type="ECO:0000313" key="4">
    <source>
        <dbReference type="EMBL" id="KAJ3646920.1"/>
    </source>
</evidence>
<evidence type="ECO:0000313" key="6">
    <source>
        <dbReference type="EMBL" id="KAJ3663214.1"/>
    </source>
</evidence>
<keyword evidence="3" id="KW-0862">Zinc</keyword>
<keyword evidence="1" id="KW-0479">Metal-binding</keyword>
<dbReference type="Gene3D" id="3.30.40.10">
    <property type="entry name" value="Zinc/RING finger domain, C3HC4 (zinc finger)"/>
    <property type="match status" value="1"/>
</dbReference>
<evidence type="ECO:0000313" key="5">
    <source>
        <dbReference type="EMBL" id="KAJ3662870.1"/>
    </source>
</evidence>
<dbReference type="GO" id="GO:0008270">
    <property type="term" value="F:zinc ion binding"/>
    <property type="evidence" value="ECO:0007669"/>
    <property type="project" value="UniProtKB-KW"/>
</dbReference>
<protein>
    <recommendedName>
        <fullName evidence="8">Zinc finger PHD-type domain-containing protein</fullName>
    </recommendedName>
</protein>
<comment type="caution">
    <text evidence="6">The sequence shown here is derived from an EMBL/GenBank/DDBJ whole genome shotgun (WGS) entry which is preliminary data.</text>
</comment>
<evidence type="ECO:0000256" key="3">
    <source>
        <dbReference type="ARBA" id="ARBA00022833"/>
    </source>
</evidence>
<proteinExistence type="predicted"/>
<organism evidence="6 7">
    <name type="scientific">Zophobas morio</name>
    <dbReference type="NCBI Taxonomy" id="2755281"/>
    <lineage>
        <taxon>Eukaryota</taxon>
        <taxon>Metazoa</taxon>
        <taxon>Ecdysozoa</taxon>
        <taxon>Arthropoda</taxon>
        <taxon>Hexapoda</taxon>
        <taxon>Insecta</taxon>
        <taxon>Pterygota</taxon>
        <taxon>Neoptera</taxon>
        <taxon>Endopterygota</taxon>
        <taxon>Coleoptera</taxon>
        <taxon>Polyphaga</taxon>
        <taxon>Cucujiformia</taxon>
        <taxon>Tenebrionidae</taxon>
        <taxon>Zophobas</taxon>
    </lineage>
</organism>
<dbReference type="PROSITE" id="PS01359">
    <property type="entry name" value="ZF_PHD_1"/>
    <property type="match status" value="1"/>
</dbReference>
<evidence type="ECO:0000313" key="7">
    <source>
        <dbReference type="Proteomes" id="UP001168821"/>
    </source>
</evidence>
<dbReference type="InterPro" id="IPR011011">
    <property type="entry name" value="Znf_FYVE_PHD"/>
</dbReference>
<reference evidence="6" key="1">
    <citation type="journal article" date="2023" name="G3 (Bethesda)">
        <title>Whole genome assemblies of Zophobas morio and Tenebrio molitor.</title>
        <authorList>
            <person name="Kaur S."/>
            <person name="Stinson S.A."/>
            <person name="diCenzo G.C."/>
        </authorList>
    </citation>
    <scope>NUCLEOTIDE SEQUENCE</scope>
    <source>
        <strain evidence="6">QUZm001</strain>
    </source>
</reference>
<evidence type="ECO:0000256" key="2">
    <source>
        <dbReference type="ARBA" id="ARBA00022771"/>
    </source>
</evidence>
<keyword evidence="2" id="KW-0863">Zinc-finger</keyword>
<dbReference type="EMBL" id="JALNTZ010000002">
    <property type="protein sequence ID" value="KAJ3663214.1"/>
    <property type="molecule type" value="Genomic_DNA"/>
</dbReference>
<evidence type="ECO:0008006" key="8">
    <source>
        <dbReference type="Google" id="ProtNLM"/>
    </source>
</evidence>
<dbReference type="EMBL" id="JALNTZ010000007">
    <property type="protein sequence ID" value="KAJ3646920.1"/>
    <property type="molecule type" value="Genomic_DNA"/>
</dbReference>
<accession>A0AA38IYE0</accession>
<dbReference type="EMBL" id="JALNTZ010000002">
    <property type="protein sequence ID" value="KAJ3662870.1"/>
    <property type="molecule type" value="Genomic_DNA"/>
</dbReference>